<dbReference type="InterPro" id="IPR000718">
    <property type="entry name" value="Peptidase_M13"/>
</dbReference>
<dbReference type="GO" id="GO:0046872">
    <property type="term" value="F:metal ion binding"/>
    <property type="evidence" value="ECO:0007669"/>
    <property type="project" value="UniProtKB-KW"/>
</dbReference>
<keyword evidence="3" id="KW-0479">Metal-binding</keyword>
<evidence type="ECO:0000313" key="11">
    <source>
        <dbReference type="Proteomes" id="UP001159428"/>
    </source>
</evidence>
<comment type="cofactor">
    <cofactor evidence="1">
        <name>Zn(2+)</name>
        <dbReference type="ChEBI" id="CHEBI:29105"/>
    </cofactor>
</comment>
<dbReference type="GO" id="GO:0016485">
    <property type="term" value="P:protein processing"/>
    <property type="evidence" value="ECO:0007669"/>
    <property type="project" value="TreeGrafter"/>
</dbReference>
<keyword evidence="5" id="KW-0862">Zinc</keyword>
<evidence type="ECO:0000256" key="6">
    <source>
        <dbReference type="ARBA" id="ARBA00023049"/>
    </source>
</evidence>
<dbReference type="GO" id="GO:0005886">
    <property type="term" value="C:plasma membrane"/>
    <property type="evidence" value="ECO:0007669"/>
    <property type="project" value="TreeGrafter"/>
</dbReference>
<dbReference type="PRINTS" id="PR00786">
    <property type="entry name" value="NEPRILYSIN"/>
</dbReference>
<evidence type="ECO:0000256" key="3">
    <source>
        <dbReference type="ARBA" id="ARBA00022723"/>
    </source>
</evidence>
<feature type="domain" description="Peptidase M13 N-terminal" evidence="9">
    <location>
        <begin position="182"/>
        <end position="579"/>
    </location>
</feature>
<dbReference type="Gene3D" id="1.10.1380.10">
    <property type="entry name" value="Neutral endopeptidase , domain2"/>
    <property type="match status" value="1"/>
</dbReference>
<evidence type="ECO:0000256" key="7">
    <source>
        <dbReference type="SAM" id="Phobius"/>
    </source>
</evidence>
<evidence type="ECO:0000256" key="4">
    <source>
        <dbReference type="ARBA" id="ARBA00022801"/>
    </source>
</evidence>
<dbReference type="GO" id="GO:0004222">
    <property type="term" value="F:metalloendopeptidase activity"/>
    <property type="evidence" value="ECO:0007669"/>
    <property type="project" value="InterPro"/>
</dbReference>
<evidence type="ECO:0000259" key="8">
    <source>
        <dbReference type="Pfam" id="PF01431"/>
    </source>
</evidence>
<dbReference type="InterPro" id="IPR042089">
    <property type="entry name" value="Peptidase_M13_dom_2"/>
</dbReference>
<keyword evidence="4" id="KW-0378">Hydrolase</keyword>
<dbReference type="SUPFAM" id="SSF55486">
    <property type="entry name" value="Metalloproteases ('zincins'), catalytic domain"/>
    <property type="match status" value="1"/>
</dbReference>
<keyword evidence="2" id="KW-0645">Protease</keyword>
<gene>
    <name evidence="10" type="ORF">PMEA_00016911</name>
</gene>
<dbReference type="PANTHER" id="PTHR11733:SF240">
    <property type="entry name" value="GH14155P-RELATED"/>
    <property type="match status" value="1"/>
</dbReference>
<dbReference type="Pfam" id="PF05649">
    <property type="entry name" value="Peptidase_M13_N"/>
    <property type="match status" value="1"/>
</dbReference>
<evidence type="ECO:0000256" key="1">
    <source>
        <dbReference type="ARBA" id="ARBA00001947"/>
    </source>
</evidence>
<dbReference type="InterPro" id="IPR008753">
    <property type="entry name" value="Peptidase_M13_N"/>
</dbReference>
<dbReference type="EMBL" id="CALNXJ010000003">
    <property type="protein sequence ID" value="CAH3036494.1"/>
    <property type="molecule type" value="Genomic_DNA"/>
</dbReference>
<evidence type="ECO:0000256" key="5">
    <source>
        <dbReference type="ARBA" id="ARBA00022833"/>
    </source>
</evidence>
<protein>
    <submittedName>
        <fullName evidence="10">Uncharacterized protein</fullName>
    </submittedName>
</protein>
<feature type="domain" description="Peptidase M13 C-terminal" evidence="8">
    <location>
        <begin position="638"/>
        <end position="841"/>
    </location>
</feature>
<dbReference type="Proteomes" id="UP001159428">
    <property type="component" value="Unassembled WGS sequence"/>
</dbReference>
<dbReference type="Pfam" id="PF01431">
    <property type="entry name" value="Peptidase_M13"/>
    <property type="match status" value="1"/>
</dbReference>
<keyword evidence="11" id="KW-1185">Reference proteome</keyword>
<keyword evidence="6" id="KW-0482">Metalloprotease</keyword>
<feature type="transmembrane region" description="Helical" evidence="7">
    <location>
        <begin position="41"/>
        <end position="64"/>
    </location>
</feature>
<dbReference type="InterPro" id="IPR018497">
    <property type="entry name" value="Peptidase_M13_C"/>
</dbReference>
<evidence type="ECO:0000256" key="2">
    <source>
        <dbReference type="ARBA" id="ARBA00022670"/>
    </source>
</evidence>
<name>A0AAU9VQD4_9CNID</name>
<dbReference type="InterPro" id="IPR024079">
    <property type="entry name" value="MetalloPept_cat_dom_sf"/>
</dbReference>
<reference evidence="10 11" key="1">
    <citation type="submission" date="2022-05" db="EMBL/GenBank/DDBJ databases">
        <authorList>
            <consortium name="Genoscope - CEA"/>
            <person name="William W."/>
        </authorList>
    </citation>
    <scope>NUCLEOTIDE SEQUENCE [LARGE SCALE GENOMIC DNA]</scope>
</reference>
<proteinExistence type="predicted"/>
<evidence type="ECO:0000259" key="9">
    <source>
        <dbReference type="Pfam" id="PF05649"/>
    </source>
</evidence>
<comment type="caution">
    <text evidence="10">The sequence shown here is derived from an EMBL/GenBank/DDBJ whole genome shotgun (WGS) entry which is preliminary data.</text>
</comment>
<sequence length="842" mass="96902">MADPKYRLTMEEKMHLDGNSNSPDGHIIHSRKRVQRNGCSTSVLVFVVVLLSLACISLVIFLAIEKLQGNDEIRSSFCRTVLGTSNSSGNVTPPCTSVQCILASATFLPIFIANLLIKTIVFIFDQLSKANQSMHICAVFLCEAIPLELTHMVLDSEQLFTLFDSLDSLKDILRTVDQNVDPCEDFFLHACGGWIKSNPIPPNEPLWNQVLALKKRNDQLLKRLLDDKTVRKRYIGNDAVQKAFLYYDSCTDQDAIEHAKGSPLLELIARYGSWNITNKTWTSDSWNFAETLVRIHKELKLSPLFTLQVKPDLVESSRYVIMIDQTTHTITRDAYLANTSYHYQVRKAYQQLMSELINLIGGETKWAEHQLKEVFEFEQDLSKLSATANERADRSKVYKLMTLKELQNKTEKPIDWLFYIKAMFQDTSYEIEQDEELAIFALDYLTNMSSLITNTPERVLANYMMWQVVVQLAPHLSEEYRRAFYNYHRVVMGSSGETDIWKKCITEMSRLDNDIGDPLGVIFLDEKFEKKDKESVMAMIDDLRETFIANLDKLDWMDNKTRAYAREKASAIRHNIGYPEYMKDKRKLSERFKDLTMDNSSYFNNVISIRTFSMKTMLKDLRNAVDKERWMIHPHTVNAFYDRVTNKIIFPAGILQIPFYNRKFPRAISYGGIGIVVAHEITHGFDSNGRKYNKNGDLVNWWSESSNEAFEKKSQCFIRQYSNFEAYAKKLNGIQTLGENIADNGAIKQAFMAYKKWIEKNGEEPQLPALNYTNEQLFFVSAAQVDCGSILRPVALKKIEQATHTLDHWRVVGEMSNSKDFAAAFNCPAHSRMNPVKKCSIW</sequence>
<dbReference type="Gene3D" id="3.40.390.10">
    <property type="entry name" value="Collagenase (Catalytic Domain)"/>
    <property type="match status" value="1"/>
</dbReference>
<accession>A0AAU9VQD4</accession>
<keyword evidence="7" id="KW-0812">Transmembrane</keyword>
<dbReference type="PROSITE" id="PS51885">
    <property type="entry name" value="NEPRILYSIN"/>
    <property type="match status" value="1"/>
</dbReference>
<dbReference type="CDD" id="cd08662">
    <property type="entry name" value="M13"/>
    <property type="match status" value="1"/>
</dbReference>
<evidence type="ECO:0000313" key="10">
    <source>
        <dbReference type="EMBL" id="CAH3036494.1"/>
    </source>
</evidence>
<keyword evidence="7" id="KW-0472">Membrane</keyword>
<dbReference type="AlphaFoldDB" id="A0AAU9VQD4"/>
<keyword evidence="7" id="KW-1133">Transmembrane helix</keyword>
<organism evidence="10 11">
    <name type="scientific">Pocillopora meandrina</name>
    <dbReference type="NCBI Taxonomy" id="46732"/>
    <lineage>
        <taxon>Eukaryota</taxon>
        <taxon>Metazoa</taxon>
        <taxon>Cnidaria</taxon>
        <taxon>Anthozoa</taxon>
        <taxon>Hexacorallia</taxon>
        <taxon>Scleractinia</taxon>
        <taxon>Astrocoeniina</taxon>
        <taxon>Pocilloporidae</taxon>
        <taxon>Pocillopora</taxon>
    </lineage>
</organism>
<dbReference type="PANTHER" id="PTHR11733">
    <property type="entry name" value="ZINC METALLOPROTEASE FAMILY M13 NEPRILYSIN-RELATED"/>
    <property type="match status" value="1"/>
</dbReference>